<reference evidence="2" key="1">
    <citation type="journal article" date="2013" name="J. Plant Res.">
        <title>Effect of fungi and light on seed germination of three Opuntia species from semiarid lands of central Mexico.</title>
        <authorList>
            <person name="Delgado-Sanchez P."/>
            <person name="Jimenez-Bremont J.F."/>
            <person name="Guerrero-Gonzalez Mde L."/>
            <person name="Flores J."/>
        </authorList>
    </citation>
    <scope>NUCLEOTIDE SEQUENCE</scope>
    <source>
        <tissue evidence="2">Cladode</tissue>
    </source>
</reference>
<evidence type="ECO:0000256" key="1">
    <source>
        <dbReference type="SAM" id="Phobius"/>
    </source>
</evidence>
<name>A0A7C9D3J5_OPUST</name>
<protein>
    <submittedName>
        <fullName evidence="2">Uncharacterized protein</fullName>
    </submittedName>
</protein>
<keyword evidence="1" id="KW-0812">Transmembrane</keyword>
<keyword evidence="1" id="KW-1133">Transmembrane helix</keyword>
<proteinExistence type="predicted"/>
<accession>A0A7C9D3J5</accession>
<reference evidence="2" key="2">
    <citation type="submission" date="2020-07" db="EMBL/GenBank/DDBJ databases">
        <authorList>
            <person name="Vera ALvarez R."/>
            <person name="Arias-Moreno D.M."/>
            <person name="Jimenez-Jacinto V."/>
            <person name="Jimenez-Bremont J.F."/>
            <person name="Swaminathan K."/>
            <person name="Moose S.P."/>
            <person name="Guerrero-Gonzalez M.L."/>
            <person name="Marino-Ramirez L."/>
            <person name="Landsman D."/>
            <person name="Rodriguez-Kessler M."/>
            <person name="Delgado-Sanchez P."/>
        </authorList>
    </citation>
    <scope>NUCLEOTIDE SEQUENCE</scope>
    <source>
        <tissue evidence="2">Cladode</tissue>
    </source>
</reference>
<sequence>MFLIVRFLEGSFLESALSFAFWKMWRLDLFHHPCFLSFVPTAQKLEDYLPEFILLLLFICCLSGYFVWIISLLCCCFLVLLAPCMSSDNLRNSCFVFTPLIRKPQLCGPLFCSLLLCGMVDTDCAV</sequence>
<dbReference type="AlphaFoldDB" id="A0A7C9D3J5"/>
<organism evidence="2">
    <name type="scientific">Opuntia streptacantha</name>
    <name type="common">Prickly pear cactus</name>
    <name type="synonym">Opuntia cardona</name>
    <dbReference type="NCBI Taxonomy" id="393608"/>
    <lineage>
        <taxon>Eukaryota</taxon>
        <taxon>Viridiplantae</taxon>
        <taxon>Streptophyta</taxon>
        <taxon>Embryophyta</taxon>
        <taxon>Tracheophyta</taxon>
        <taxon>Spermatophyta</taxon>
        <taxon>Magnoliopsida</taxon>
        <taxon>eudicotyledons</taxon>
        <taxon>Gunneridae</taxon>
        <taxon>Pentapetalae</taxon>
        <taxon>Caryophyllales</taxon>
        <taxon>Cactineae</taxon>
        <taxon>Cactaceae</taxon>
        <taxon>Opuntioideae</taxon>
        <taxon>Opuntia</taxon>
    </lineage>
</organism>
<feature type="transmembrane region" description="Helical" evidence="1">
    <location>
        <begin position="52"/>
        <end position="81"/>
    </location>
</feature>
<evidence type="ECO:0000313" key="2">
    <source>
        <dbReference type="EMBL" id="MBA4629764.1"/>
    </source>
</evidence>
<dbReference type="EMBL" id="GISG01070782">
    <property type="protein sequence ID" value="MBA4629764.1"/>
    <property type="molecule type" value="Transcribed_RNA"/>
</dbReference>
<keyword evidence="1" id="KW-0472">Membrane</keyword>